<feature type="region of interest" description="Disordered" evidence="1">
    <location>
        <begin position="366"/>
        <end position="396"/>
    </location>
</feature>
<protein>
    <submittedName>
        <fullName evidence="2">Uncharacterized protein</fullName>
    </submittedName>
</protein>
<dbReference type="Proteomes" id="UP000481861">
    <property type="component" value="Unassembled WGS sequence"/>
</dbReference>
<dbReference type="AlphaFoldDB" id="A0A7C8M0N9"/>
<feature type="compositionally biased region" description="Acidic residues" evidence="1">
    <location>
        <begin position="74"/>
        <end position="103"/>
    </location>
</feature>
<evidence type="ECO:0000313" key="2">
    <source>
        <dbReference type="EMBL" id="KAF2866280.1"/>
    </source>
</evidence>
<feature type="compositionally biased region" description="Basic and acidic residues" evidence="1">
    <location>
        <begin position="366"/>
        <end position="375"/>
    </location>
</feature>
<name>A0A7C8M0N9_9PLEO</name>
<comment type="caution">
    <text evidence="2">The sequence shown here is derived from an EMBL/GenBank/DDBJ whole genome shotgun (WGS) entry which is preliminary data.</text>
</comment>
<feature type="region of interest" description="Disordered" evidence="1">
    <location>
        <begin position="1"/>
        <end position="199"/>
    </location>
</feature>
<feature type="compositionally biased region" description="Low complexity" evidence="1">
    <location>
        <begin position="40"/>
        <end position="53"/>
    </location>
</feature>
<feature type="compositionally biased region" description="Low complexity" evidence="1">
    <location>
        <begin position="21"/>
        <end position="33"/>
    </location>
</feature>
<evidence type="ECO:0000256" key="1">
    <source>
        <dbReference type="SAM" id="MobiDB-lite"/>
    </source>
</evidence>
<feature type="compositionally biased region" description="Acidic residues" evidence="1">
    <location>
        <begin position="144"/>
        <end position="180"/>
    </location>
</feature>
<feature type="compositionally biased region" description="Basic and acidic residues" evidence="1">
    <location>
        <begin position="59"/>
        <end position="73"/>
    </location>
</feature>
<feature type="region of interest" description="Disordered" evidence="1">
    <location>
        <begin position="232"/>
        <end position="345"/>
    </location>
</feature>
<sequence>MAGQSAAAFSTTASGRPRLLSAQATTVPTSTSPSEDEESQSSSERSNSSQTSTGVGNELLEKYEESEHQHEELSDATEDEMSEEVEDDQEEDDASEEADDEEGMITYDPNRPGTGPGKDMGRLNAYLAQRTLDRGSDGPTPDAANDDISDDDISDDEDQQSAEDVAGEDAVEEEDDESPEPEVKKQPKYTKSAPSLDRVWSVDTWLSKGNKLQMLQMLKDARKAGVLVAHTGQEKGVELARLANKAQAEYHDKTKGDSPTSKKRRGKAKDDDHPVASGSTATTSATSKKRSRDADDEDDDTEQEARPAKQAKTQSTANGIKKKAVSETSASDEESTNSKGKSKVPKGWFQASAKLKAIFGAARNDLEQEERSKENEDQEMSDAEDAGPGGQSEFEPEEEVFRATFIPMTILTDGTKPIITHRAHVSVRNIVRKTCELEDAGITAQQRKKLVTEIKEARARLITDVSWEILLEDRGEKREHAAALVEQVLGALPDVM</sequence>
<accession>A0A7C8M0N9</accession>
<organism evidence="2 3">
    <name type="scientific">Massariosphaeria phaeospora</name>
    <dbReference type="NCBI Taxonomy" id="100035"/>
    <lineage>
        <taxon>Eukaryota</taxon>
        <taxon>Fungi</taxon>
        <taxon>Dikarya</taxon>
        <taxon>Ascomycota</taxon>
        <taxon>Pezizomycotina</taxon>
        <taxon>Dothideomycetes</taxon>
        <taxon>Pleosporomycetidae</taxon>
        <taxon>Pleosporales</taxon>
        <taxon>Pleosporales incertae sedis</taxon>
        <taxon>Massariosphaeria</taxon>
    </lineage>
</organism>
<feature type="compositionally biased region" description="Acidic residues" evidence="1">
    <location>
        <begin position="376"/>
        <end position="385"/>
    </location>
</feature>
<dbReference type="EMBL" id="JAADJZ010000028">
    <property type="protein sequence ID" value="KAF2866280.1"/>
    <property type="molecule type" value="Genomic_DNA"/>
</dbReference>
<keyword evidence="3" id="KW-1185">Reference proteome</keyword>
<proteinExistence type="predicted"/>
<reference evidence="2 3" key="1">
    <citation type="submission" date="2020-01" db="EMBL/GenBank/DDBJ databases">
        <authorList>
            <consortium name="DOE Joint Genome Institute"/>
            <person name="Haridas S."/>
            <person name="Albert R."/>
            <person name="Binder M."/>
            <person name="Bloem J."/>
            <person name="Labutti K."/>
            <person name="Salamov A."/>
            <person name="Andreopoulos B."/>
            <person name="Baker S.E."/>
            <person name="Barry K."/>
            <person name="Bills G."/>
            <person name="Bluhm B.H."/>
            <person name="Cannon C."/>
            <person name="Castanera R."/>
            <person name="Culley D.E."/>
            <person name="Daum C."/>
            <person name="Ezra D."/>
            <person name="Gonzalez J.B."/>
            <person name="Henrissat B."/>
            <person name="Kuo A."/>
            <person name="Liang C."/>
            <person name="Lipzen A."/>
            <person name="Lutzoni F."/>
            <person name="Magnuson J."/>
            <person name="Mondo S."/>
            <person name="Nolan M."/>
            <person name="Ohm R."/>
            <person name="Pangilinan J."/>
            <person name="Park H.-J.H."/>
            <person name="Ramirez L."/>
            <person name="Alfaro M."/>
            <person name="Sun H."/>
            <person name="Tritt A."/>
            <person name="Yoshinaga Y."/>
            <person name="Zwiers L.-H.L."/>
            <person name="Turgeon B.G."/>
            <person name="Goodwin S.B."/>
            <person name="Spatafora J.W."/>
            <person name="Crous P.W."/>
            <person name="Grigoriev I.V."/>
        </authorList>
    </citation>
    <scope>NUCLEOTIDE SEQUENCE [LARGE SCALE GENOMIC DNA]</scope>
    <source>
        <strain evidence="2 3">CBS 611.86</strain>
    </source>
</reference>
<evidence type="ECO:0000313" key="3">
    <source>
        <dbReference type="Proteomes" id="UP000481861"/>
    </source>
</evidence>
<gene>
    <name evidence="2" type="ORF">BDV95DRAFT_611744</name>
</gene>